<evidence type="ECO:0000313" key="2">
    <source>
        <dbReference type="EMBL" id="JAT01107.1"/>
    </source>
</evidence>
<accession>A0A1B6JPB7</accession>
<proteinExistence type="predicted"/>
<dbReference type="EMBL" id="GECU01006600">
    <property type="protein sequence ID" value="JAT01107.1"/>
    <property type="molecule type" value="Transcribed_RNA"/>
</dbReference>
<gene>
    <name evidence="2" type="ORF">g.57555</name>
</gene>
<dbReference type="AlphaFoldDB" id="A0A1B6JPB7"/>
<evidence type="ECO:0000256" key="1">
    <source>
        <dbReference type="SAM" id="MobiDB-lite"/>
    </source>
</evidence>
<protein>
    <submittedName>
        <fullName evidence="2">Uncharacterized protein</fullName>
    </submittedName>
</protein>
<organism evidence="2">
    <name type="scientific">Homalodisca liturata</name>
    <dbReference type="NCBI Taxonomy" id="320908"/>
    <lineage>
        <taxon>Eukaryota</taxon>
        <taxon>Metazoa</taxon>
        <taxon>Ecdysozoa</taxon>
        <taxon>Arthropoda</taxon>
        <taxon>Hexapoda</taxon>
        <taxon>Insecta</taxon>
        <taxon>Pterygota</taxon>
        <taxon>Neoptera</taxon>
        <taxon>Paraneoptera</taxon>
        <taxon>Hemiptera</taxon>
        <taxon>Auchenorrhyncha</taxon>
        <taxon>Membracoidea</taxon>
        <taxon>Cicadellidae</taxon>
        <taxon>Cicadellinae</taxon>
        <taxon>Proconiini</taxon>
        <taxon>Homalodisca</taxon>
    </lineage>
</organism>
<feature type="compositionally biased region" description="Basic residues" evidence="1">
    <location>
        <begin position="34"/>
        <end position="45"/>
    </location>
</feature>
<sequence>EEEEQFLNENSPPPSENGSPLPAEPPKADGRGSSGRKRMKRNKTKCYRDLEELKLKYKKSTQKAERYKKRYLRLLKSTEMGNTVSTPRTKVKQLLKGQAISAVVRKKLVFGELLEQEVSKTYRNTANTREKHLIRNMFNPDNLRKYKVKKSVERLVGINKAKYNKNYKTLQ</sequence>
<feature type="non-terminal residue" evidence="2">
    <location>
        <position position="1"/>
    </location>
</feature>
<name>A0A1B6JPB7_9HEMI</name>
<reference evidence="2" key="1">
    <citation type="submission" date="2015-11" db="EMBL/GenBank/DDBJ databases">
        <title>De novo transcriptome assembly of four potential Pierce s Disease insect vectors from Arizona vineyards.</title>
        <authorList>
            <person name="Tassone E.E."/>
        </authorList>
    </citation>
    <scope>NUCLEOTIDE SEQUENCE</scope>
</reference>
<feature type="region of interest" description="Disordered" evidence="1">
    <location>
        <begin position="1"/>
        <end position="45"/>
    </location>
</feature>